<sequence>MERVEHVVDRFGNDHHPQRCRKHDESEQLDDLPYLALQHTEVPFRELSGYQWDRCCGHPDRQRNDDHDQFVGVETEQSEQIFDFFAGVIRQVLHHRLERHLIDQLGESDA</sequence>
<reference evidence="2" key="1">
    <citation type="submission" date="2019-08" db="EMBL/GenBank/DDBJ databases">
        <authorList>
            <person name="Kucharzyk K."/>
            <person name="Murdoch R.W."/>
            <person name="Higgins S."/>
            <person name="Loffler F."/>
        </authorList>
    </citation>
    <scope>NUCLEOTIDE SEQUENCE</scope>
</reference>
<proteinExistence type="predicted"/>
<protein>
    <submittedName>
        <fullName evidence="2">Uncharacterized protein</fullName>
    </submittedName>
</protein>
<accession>A0A645B035</accession>
<evidence type="ECO:0000256" key="1">
    <source>
        <dbReference type="SAM" id="MobiDB-lite"/>
    </source>
</evidence>
<gene>
    <name evidence="2" type="ORF">SDC9_104750</name>
</gene>
<feature type="region of interest" description="Disordered" evidence="1">
    <location>
        <begin position="1"/>
        <end position="26"/>
    </location>
</feature>
<evidence type="ECO:0000313" key="2">
    <source>
        <dbReference type="EMBL" id="MPM57921.1"/>
    </source>
</evidence>
<dbReference type="AlphaFoldDB" id="A0A645B035"/>
<organism evidence="2">
    <name type="scientific">bioreactor metagenome</name>
    <dbReference type="NCBI Taxonomy" id="1076179"/>
    <lineage>
        <taxon>unclassified sequences</taxon>
        <taxon>metagenomes</taxon>
        <taxon>ecological metagenomes</taxon>
    </lineage>
</organism>
<dbReference type="EMBL" id="VSSQ01016510">
    <property type="protein sequence ID" value="MPM57921.1"/>
    <property type="molecule type" value="Genomic_DNA"/>
</dbReference>
<name>A0A645B035_9ZZZZ</name>
<comment type="caution">
    <text evidence="2">The sequence shown here is derived from an EMBL/GenBank/DDBJ whole genome shotgun (WGS) entry which is preliminary data.</text>
</comment>